<dbReference type="EMBL" id="BAABGY010000011">
    <property type="protein sequence ID" value="GAA4339199.1"/>
    <property type="molecule type" value="Genomic_DNA"/>
</dbReference>
<name>A0ABP8HGU5_9BACT</name>
<evidence type="ECO:0000313" key="2">
    <source>
        <dbReference type="Proteomes" id="UP001501725"/>
    </source>
</evidence>
<sequence length="86" mass="10278">MTNEEIQTFLSKHPNDSYVKISFKKRDAIYGLFIKDRDFGDLSSKNFWRIVTRTNFDAYKKSKDMNLSRIFHGSDFQKLSLLKEEF</sequence>
<proteinExistence type="predicted"/>
<gene>
    <name evidence="1" type="ORF">GCM10023184_36130</name>
</gene>
<organism evidence="1 2">
    <name type="scientific">Flaviaesturariibacter amylovorans</name>
    <dbReference type="NCBI Taxonomy" id="1084520"/>
    <lineage>
        <taxon>Bacteria</taxon>
        <taxon>Pseudomonadati</taxon>
        <taxon>Bacteroidota</taxon>
        <taxon>Chitinophagia</taxon>
        <taxon>Chitinophagales</taxon>
        <taxon>Chitinophagaceae</taxon>
        <taxon>Flaviaestuariibacter</taxon>
    </lineage>
</organism>
<comment type="caution">
    <text evidence="1">The sequence shown here is derived from an EMBL/GenBank/DDBJ whole genome shotgun (WGS) entry which is preliminary data.</text>
</comment>
<keyword evidence="2" id="KW-1185">Reference proteome</keyword>
<evidence type="ECO:0000313" key="1">
    <source>
        <dbReference type="EMBL" id="GAA4339199.1"/>
    </source>
</evidence>
<reference evidence="2" key="1">
    <citation type="journal article" date="2019" name="Int. J. Syst. Evol. Microbiol.">
        <title>The Global Catalogue of Microorganisms (GCM) 10K type strain sequencing project: providing services to taxonomists for standard genome sequencing and annotation.</title>
        <authorList>
            <consortium name="The Broad Institute Genomics Platform"/>
            <consortium name="The Broad Institute Genome Sequencing Center for Infectious Disease"/>
            <person name="Wu L."/>
            <person name="Ma J."/>
        </authorList>
    </citation>
    <scope>NUCLEOTIDE SEQUENCE [LARGE SCALE GENOMIC DNA]</scope>
    <source>
        <strain evidence="2">JCM 17919</strain>
    </source>
</reference>
<accession>A0ABP8HGU5</accession>
<protein>
    <recommendedName>
        <fullName evidence="3">Short-chain dehydrogenase</fullName>
    </recommendedName>
</protein>
<evidence type="ECO:0008006" key="3">
    <source>
        <dbReference type="Google" id="ProtNLM"/>
    </source>
</evidence>
<dbReference type="Proteomes" id="UP001501725">
    <property type="component" value="Unassembled WGS sequence"/>
</dbReference>